<reference evidence="2 3" key="1">
    <citation type="submission" date="2017-04" db="EMBL/GenBank/DDBJ databases">
        <title>The complete genome sequence of Streptomyces albolongus YIM 101047, the producer of novel bafilomycins and novel odoriferous sesquiterpenoids.</title>
        <authorList>
            <person name="Yin M."/>
            <person name="Jiang Y."/>
        </authorList>
    </citation>
    <scope>NUCLEOTIDE SEQUENCE [LARGE SCALE GENOMIC DNA]</scope>
    <source>
        <strain evidence="2 3">YIM 101047</strain>
    </source>
</reference>
<organism evidence="2 3">
    <name type="scientific">Kitasatospora albolonga</name>
    <dbReference type="NCBI Taxonomy" id="68173"/>
    <lineage>
        <taxon>Bacteria</taxon>
        <taxon>Bacillati</taxon>
        <taxon>Actinomycetota</taxon>
        <taxon>Actinomycetes</taxon>
        <taxon>Kitasatosporales</taxon>
        <taxon>Streptomycetaceae</taxon>
        <taxon>Kitasatospora</taxon>
    </lineage>
</organism>
<evidence type="ECO:0000313" key="2">
    <source>
        <dbReference type="EMBL" id="ARF75757.1"/>
    </source>
</evidence>
<dbReference type="EMBL" id="CP020563">
    <property type="protein sequence ID" value="ARF75757.1"/>
    <property type="molecule type" value="Genomic_DNA"/>
</dbReference>
<accession>A0ABC8BZ83</accession>
<gene>
    <name evidence="2" type="ORF">B7C62_28490</name>
</gene>
<dbReference type="Pfam" id="PF09965">
    <property type="entry name" value="DUF2199"/>
    <property type="match status" value="1"/>
</dbReference>
<dbReference type="InterPro" id="IPR018697">
    <property type="entry name" value="DUF2199"/>
</dbReference>
<evidence type="ECO:0000313" key="3">
    <source>
        <dbReference type="Proteomes" id="UP000192251"/>
    </source>
</evidence>
<sequence>MRIWRRRRKTDGTGQLPQDGPSCACCNGSLDASDPRFNLSLPQPVLALGEAELQRYVRVISDAFVMTRDFGEFARALLPIGLDDGRTATIGVWVSVEKEVFGHLKKVATGELDFDQMQFTGRLANELDPWGEEILGRPVSAGVDVPTHGRRRMPHIRSSPDELLTRVLTERWPTADVLTGAKSWALNYDRAGH</sequence>
<feature type="region of interest" description="Disordered" evidence="1">
    <location>
        <begin position="1"/>
        <end position="20"/>
    </location>
</feature>
<dbReference type="Proteomes" id="UP000192251">
    <property type="component" value="Chromosome"/>
</dbReference>
<dbReference type="RefSeq" id="WP_084750479.1">
    <property type="nucleotide sequence ID" value="NZ_CP020563.1"/>
</dbReference>
<keyword evidence="3" id="KW-1185">Reference proteome</keyword>
<protein>
    <recommendedName>
        <fullName evidence="4">DUF2199 domain-containing protein</fullName>
    </recommendedName>
</protein>
<dbReference type="KEGG" id="kab:B7C62_28490"/>
<evidence type="ECO:0008006" key="4">
    <source>
        <dbReference type="Google" id="ProtNLM"/>
    </source>
</evidence>
<proteinExistence type="predicted"/>
<dbReference type="AlphaFoldDB" id="A0ABC8BZ83"/>
<evidence type="ECO:0000256" key="1">
    <source>
        <dbReference type="SAM" id="MobiDB-lite"/>
    </source>
</evidence>
<name>A0ABC8BZ83_9ACTN</name>